<feature type="transmembrane region" description="Helical" evidence="2">
    <location>
        <begin position="139"/>
        <end position="157"/>
    </location>
</feature>
<keyword evidence="1" id="KW-0813">Transport</keyword>
<dbReference type="InterPro" id="IPR050222">
    <property type="entry name" value="MATE_MdtK"/>
</dbReference>
<evidence type="ECO:0000313" key="3">
    <source>
        <dbReference type="EMBL" id="SVE21869.1"/>
    </source>
</evidence>
<evidence type="ECO:0008006" key="4">
    <source>
        <dbReference type="Google" id="ProtNLM"/>
    </source>
</evidence>
<dbReference type="Pfam" id="PF01554">
    <property type="entry name" value="MatE"/>
    <property type="match status" value="1"/>
</dbReference>
<keyword evidence="2" id="KW-1133">Transmembrane helix</keyword>
<dbReference type="GO" id="GO:0005886">
    <property type="term" value="C:plasma membrane"/>
    <property type="evidence" value="ECO:0007669"/>
    <property type="project" value="TreeGrafter"/>
</dbReference>
<organism evidence="3">
    <name type="scientific">marine metagenome</name>
    <dbReference type="NCBI Taxonomy" id="408172"/>
    <lineage>
        <taxon>unclassified sequences</taxon>
        <taxon>metagenomes</taxon>
        <taxon>ecological metagenomes</taxon>
    </lineage>
</organism>
<feature type="transmembrane region" description="Helical" evidence="2">
    <location>
        <begin position="93"/>
        <end position="116"/>
    </location>
</feature>
<reference evidence="3" key="1">
    <citation type="submission" date="2018-05" db="EMBL/GenBank/DDBJ databases">
        <authorList>
            <person name="Lanie J.A."/>
            <person name="Ng W.-L."/>
            <person name="Kazmierczak K.M."/>
            <person name="Andrzejewski T.M."/>
            <person name="Davidsen T.M."/>
            <person name="Wayne K.J."/>
            <person name="Tettelin H."/>
            <person name="Glass J.I."/>
            <person name="Rusch D."/>
            <person name="Podicherti R."/>
            <person name="Tsui H.-C.T."/>
            <person name="Winkler M.E."/>
        </authorList>
    </citation>
    <scope>NUCLEOTIDE SEQUENCE</scope>
</reference>
<feature type="transmembrane region" description="Helical" evidence="2">
    <location>
        <begin position="47"/>
        <end position="72"/>
    </location>
</feature>
<dbReference type="EMBL" id="UINC01202188">
    <property type="protein sequence ID" value="SVE21869.1"/>
    <property type="molecule type" value="Genomic_DNA"/>
</dbReference>
<dbReference type="AlphaFoldDB" id="A0A383BPR7"/>
<feature type="transmembrane region" description="Helical" evidence="2">
    <location>
        <begin position="169"/>
        <end position="186"/>
    </location>
</feature>
<protein>
    <recommendedName>
        <fullName evidence="4">Polysaccharide biosynthesis protein C-terminal domain-containing protein</fullName>
    </recommendedName>
</protein>
<dbReference type="PANTHER" id="PTHR43298:SF2">
    <property type="entry name" value="FMN_FAD EXPORTER YEEO-RELATED"/>
    <property type="match status" value="1"/>
</dbReference>
<feature type="transmembrane region" description="Helical" evidence="2">
    <location>
        <begin position="21"/>
        <end position="41"/>
    </location>
</feature>
<feature type="non-terminal residue" evidence="3">
    <location>
        <position position="187"/>
    </location>
</feature>
<keyword evidence="2" id="KW-0812">Transmembrane</keyword>
<evidence type="ECO:0000256" key="1">
    <source>
        <dbReference type="ARBA" id="ARBA00022448"/>
    </source>
</evidence>
<dbReference type="PANTHER" id="PTHR43298">
    <property type="entry name" value="MULTIDRUG RESISTANCE PROTEIN NORM-RELATED"/>
    <property type="match status" value="1"/>
</dbReference>
<name>A0A383BPR7_9ZZZZ</name>
<sequence>MQTEQAKLTKGPVSSAITSMMVPMIIGLIVIIGNGLVDAYFVGQLGYAQLAAISYAFPVWFILGGIVMGLGVGTSSVVSRLIGSGNHAQVKEVATHSMILGVCVGIAVISIGLITLEDLFGLLGANEETMPYVKDYMEIYYLGGIFIAVPMIGNSVLRASGDAKTPSILMASTAIINAILDPILIFG</sequence>
<gene>
    <name evidence="3" type="ORF">METZ01_LOCUS474723</name>
</gene>
<dbReference type="InterPro" id="IPR002528">
    <property type="entry name" value="MATE_fam"/>
</dbReference>
<evidence type="ECO:0000256" key="2">
    <source>
        <dbReference type="SAM" id="Phobius"/>
    </source>
</evidence>
<accession>A0A383BPR7</accession>
<dbReference type="GO" id="GO:0042910">
    <property type="term" value="F:xenobiotic transmembrane transporter activity"/>
    <property type="evidence" value="ECO:0007669"/>
    <property type="project" value="InterPro"/>
</dbReference>
<dbReference type="GO" id="GO:0015297">
    <property type="term" value="F:antiporter activity"/>
    <property type="evidence" value="ECO:0007669"/>
    <property type="project" value="InterPro"/>
</dbReference>
<proteinExistence type="predicted"/>
<keyword evidence="2" id="KW-0472">Membrane</keyword>